<evidence type="ECO:0000313" key="2">
    <source>
        <dbReference type="Proteomes" id="UP000322214"/>
    </source>
</evidence>
<dbReference type="EMBL" id="CP042912">
    <property type="protein sequence ID" value="QEG22935.1"/>
    <property type="molecule type" value="Genomic_DNA"/>
</dbReference>
<proteinExistence type="predicted"/>
<evidence type="ECO:0000313" key="1">
    <source>
        <dbReference type="EMBL" id="QEG22935.1"/>
    </source>
</evidence>
<reference evidence="1 2" key="1">
    <citation type="submission" date="2019-08" db="EMBL/GenBank/DDBJ databases">
        <title>Deep-cultivation of Planctomycetes and their phenomic and genomic characterization uncovers novel biology.</title>
        <authorList>
            <person name="Wiegand S."/>
            <person name="Jogler M."/>
            <person name="Boedeker C."/>
            <person name="Pinto D."/>
            <person name="Vollmers J."/>
            <person name="Rivas-Marin E."/>
            <person name="Kohn T."/>
            <person name="Peeters S.H."/>
            <person name="Heuer A."/>
            <person name="Rast P."/>
            <person name="Oberbeckmann S."/>
            <person name="Bunk B."/>
            <person name="Jeske O."/>
            <person name="Meyerdierks A."/>
            <person name="Storesund J.E."/>
            <person name="Kallscheuer N."/>
            <person name="Luecker S."/>
            <person name="Lage O.M."/>
            <person name="Pohl T."/>
            <person name="Merkel B.J."/>
            <person name="Hornburger P."/>
            <person name="Mueller R.-W."/>
            <person name="Bruemmer F."/>
            <person name="Labrenz M."/>
            <person name="Spormann A.M."/>
            <person name="Op den Camp H."/>
            <person name="Overmann J."/>
            <person name="Amann R."/>
            <person name="Jetten M.S.M."/>
            <person name="Mascher T."/>
            <person name="Medema M.H."/>
            <person name="Devos D.P."/>
            <person name="Kaster A.-K."/>
            <person name="Ovreas L."/>
            <person name="Rohde M."/>
            <person name="Galperin M.Y."/>
            <person name="Jogler C."/>
        </authorList>
    </citation>
    <scope>NUCLEOTIDE SEQUENCE [LARGE SCALE GENOMIC DNA]</scope>
    <source>
        <strain evidence="1 2">FC18</strain>
    </source>
</reference>
<organism evidence="1 2">
    <name type="scientific">Mariniblastus fucicola</name>
    <dbReference type="NCBI Taxonomy" id="980251"/>
    <lineage>
        <taxon>Bacteria</taxon>
        <taxon>Pseudomonadati</taxon>
        <taxon>Planctomycetota</taxon>
        <taxon>Planctomycetia</taxon>
        <taxon>Pirellulales</taxon>
        <taxon>Pirellulaceae</taxon>
        <taxon>Mariniblastus</taxon>
    </lineage>
</organism>
<dbReference type="Proteomes" id="UP000322214">
    <property type="component" value="Chromosome"/>
</dbReference>
<sequence>MLAAACWVFLMPTAEVHFRLKNFDPFEYKLPHDPDHHGHHKIQHRKPG</sequence>
<keyword evidence="2" id="KW-1185">Reference proteome</keyword>
<protein>
    <submittedName>
        <fullName evidence="1">Uncharacterized protein</fullName>
    </submittedName>
</protein>
<gene>
    <name evidence="1" type="ORF">MFFC18_28230</name>
</gene>
<dbReference type="AlphaFoldDB" id="A0A5B9PCQ1"/>
<name>A0A5B9PCQ1_9BACT</name>
<accession>A0A5B9PCQ1</accession>
<dbReference type="KEGG" id="mff:MFFC18_28230"/>